<feature type="domain" description="MYND-type" evidence="5">
    <location>
        <begin position="231"/>
        <end position="278"/>
    </location>
</feature>
<evidence type="ECO:0000256" key="4">
    <source>
        <dbReference type="PROSITE-ProRule" id="PRU00134"/>
    </source>
</evidence>
<comment type="caution">
    <text evidence="6">The sequence shown here is derived from an EMBL/GenBank/DDBJ whole genome shotgun (WGS) entry which is preliminary data.</text>
</comment>
<sequence length="490" mass="55809">MKQGSAGLPDVQTHPMDWIRETDLITKRRNDPSLPLEPDRRGSRGQPESFFEFVLNPAALQETVALRRISCVDHYRFSCLLEVMLVEQDFESKWITLGSEEQTRHFIAAFQRLEHPANFGGMGSMGLKMDIPELCLDELLGPSRDGRGFFDLLKLFLLPNNQEAPKQPFVLQNAGFDALIGWKPDDTSVNRKTYHVQRGSERTRYILLFLRFDIASLEGRDPRIVTHNNFCDACLKPEDETNNGEMNVCSQCSAIGRHVRYCDRKCQQDAWKIHKRSCGKPLEAGTALQDVPSRETSSRPDIPPIVKGYHRSAHLLRQISRLNVNREVDYVVAALAPAHVEYLMYLRNPHSAASFMVMREYAMSSVGPRAEAGLLYVYRSLQTWISTHGVVTEEVLRNQLRREYGATFDNVLVALERGERPMLEETVSREEIDKVLGHLKTLGRFKEQLKNYVSGAGESWIMILRAGPNKDVCVSFHYPFDLYFSASAPS</sequence>
<dbReference type="PROSITE" id="PS50865">
    <property type="entry name" value="ZF_MYND_2"/>
    <property type="match status" value="1"/>
</dbReference>
<accession>A0AAD7C585</accession>
<evidence type="ECO:0000313" key="7">
    <source>
        <dbReference type="Proteomes" id="UP001221142"/>
    </source>
</evidence>
<keyword evidence="2 4" id="KW-0863">Zinc-finger</keyword>
<dbReference type="Proteomes" id="UP001221142">
    <property type="component" value="Unassembled WGS sequence"/>
</dbReference>
<evidence type="ECO:0000256" key="3">
    <source>
        <dbReference type="ARBA" id="ARBA00022833"/>
    </source>
</evidence>
<keyword evidence="3" id="KW-0862">Zinc</keyword>
<dbReference type="Pfam" id="PF01753">
    <property type="entry name" value="zf-MYND"/>
    <property type="match status" value="1"/>
</dbReference>
<dbReference type="EMBL" id="JARKIF010000005">
    <property type="protein sequence ID" value="KAJ7638170.1"/>
    <property type="molecule type" value="Genomic_DNA"/>
</dbReference>
<dbReference type="Gene3D" id="6.10.140.2220">
    <property type="match status" value="1"/>
</dbReference>
<protein>
    <recommendedName>
        <fullName evidence="5">MYND-type domain-containing protein</fullName>
    </recommendedName>
</protein>
<name>A0AAD7C585_9AGAR</name>
<dbReference type="SUPFAM" id="SSF144232">
    <property type="entry name" value="HIT/MYND zinc finger-like"/>
    <property type="match status" value="1"/>
</dbReference>
<evidence type="ECO:0000313" key="6">
    <source>
        <dbReference type="EMBL" id="KAJ7638170.1"/>
    </source>
</evidence>
<dbReference type="InterPro" id="IPR002893">
    <property type="entry name" value="Znf_MYND"/>
</dbReference>
<organism evidence="6 7">
    <name type="scientific">Roridomyces roridus</name>
    <dbReference type="NCBI Taxonomy" id="1738132"/>
    <lineage>
        <taxon>Eukaryota</taxon>
        <taxon>Fungi</taxon>
        <taxon>Dikarya</taxon>
        <taxon>Basidiomycota</taxon>
        <taxon>Agaricomycotina</taxon>
        <taxon>Agaricomycetes</taxon>
        <taxon>Agaricomycetidae</taxon>
        <taxon>Agaricales</taxon>
        <taxon>Marasmiineae</taxon>
        <taxon>Mycenaceae</taxon>
        <taxon>Roridomyces</taxon>
    </lineage>
</organism>
<dbReference type="GO" id="GO:0008270">
    <property type="term" value="F:zinc ion binding"/>
    <property type="evidence" value="ECO:0007669"/>
    <property type="project" value="UniProtKB-KW"/>
</dbReference>
<reference evidence="6" key="1">
    <citation type="submission" date="2023-03" db="EMBL/GenBank/DDBJ databases">
        <title>Massive genome expansion in bonnet fungi (Mycena s.s.) driven by repeated elements and novel gene families across ecological guilds.</title>
        <authorList>
            <consortium name="Lawrence Berkeley National Laboratory"/>
            <person name="Harder C.B."/>
            <person name="Miyauchi S."/>
            <person name="Viragh M."/>
            <person name="Kuo A."/>
            <person name="Thoen E."/>
            <person name="Andreopoulos B."/>
            <person name="Lu D."/>
            <person name="Skrede I."/>
            <person name="Drula E."/>
            <person name="Henrissat B."/>
            <person name="Morin E."/>
            <person name="Kohler A."/>
            <person name="Barry K."/>
            <person name="LaButti K."/>
            <person name="Morin E."/>
            <person name="Salamov A."/>
            <person name="Lipzen A."/>
            <person name="Mereny Z."/>
            <person name="Hegedus B."/>
            <person name="Baldrian P."/>
            <person name="Stursova M."/>
            <person name="Weitz H."/>
            <person name="Taylor A."/>
            <person name="Grigoriev I.V."/>
            <person name="Nagy L.G."/>
            <person name="Martin F."/>
            <person name="Kauserud H."/>
        </authorList>
    </citation>
    <scope>NUCLEOTIDE SEQUENCE</scope>
    <source>
        <strain evidence="6">9284</strain>
    </source>
</reference>
<evidence type="ECO:0000256" key="1">
    <source>
        <dbReference type="ARBA" id="ARBA00022723"/>
    </source>
</evidence>
<gene>
    <name evidence="6" type="ORF">FB45DRAFT_826517</name>
</gene>
<evidence type="ECO:0000256" key="2">
    <source>
        <dbReference type="ARBA" id="ARBA00022771"/>
    </source>
</evidence>
<keyword evidence="1" id="KW-0479">Metal-binding</keyword>
<dbReference type="AlphaFoldDB" id="A0AAD7C585"/>
<keyword evidence="7" id="KW-1185">Reference proteome</keyword>
<proteinExistence type="predicted"/>
<evidence type="ECO:0000259" key="5">
    <source>
        <dbReference type="PROSITE" id="PS50865"/>
    </source>
</evidence>